<name>C7YSL7_FUSV7</name>
<dbReference type="InterPro" id="IPR052895">
    <property type="entry name" value="HetReg/Transcr_Mod"/>
</dbReference>
<dbReference type="HOGENOM" id="CLU_004184_6_2_1"/>
<dbReference type="PANTHER" id="PTHR24148:SF73">
    <property type="entry name" value="HET DOMAIN PROTEIN (AFU_ORTHOLOGUE AFUA_8G01020)"/>
    <property type="match status" value="1"/>
</dbReference>
<dbReference type="InParanoid" id="C7YSL7"/>
<accession>C7YSL7</accession>
<dbReference type="EMBL" id="GG698899">
    <property type="protein sequence ID" value="EEU45265.1"/>
    <property type="molecule type" value="Genomic_DNA"/>
</dbReference>
<dbReference type="AlphaFoldDB" id="C7YSL7"/>
<dbReference type="InterPro" id="IPR010730">
    <property type="entry name" value="HET"/>
</dbReference>
<dbReference type="GeneID" id="9666297"/>
<dbReference type="VEuPathDB" id="FungiDB:NECHADRAFT_19572"/>
<feature type="domain" description="Heterokaryon incompatibility" evidence="1">
    <location>
        <begin position="31"/>
        <end position="119"/>
    </location>
</feature>
<gene>
    <name evidence="2" type="ORF">NECHADRAFT_19572</name>
</gene>
<organism evidence="2 3">
    <name type="scientific">Fusarium vanettenii (strain ATCC MYA-4622 / CBS 123669 / FGSC 9596 / NRRL 45880 / 77-13-4)</name>
    <name type="common">Fusarium solani subsp. pisi</name>
    <dbReference type="NCBI Taxonomy" id="660122"/>
    <lineage>
        <taxon>Eukaryota</taxon>
        <taxon>Fungi</taxon>
        <taxon>Dikarya</taxon>
        <taxon>Ascomycota</taxon>
        <taxon>Pezizomycotina</taxon>
        <taxon>Sordariomycetes</taxon>
        <taxon>Hypocreomycetidae</taxon>
        <taxon>Hypocreales</taxon>
        <taxon>Nectriaceae</taxon>
        <taxon>Fusarium</taxon>
        <taxon>Fusarium solani species complex</taxon>
        <taxon>Fusarium vanettenii</taxon>
    </lineage>
</organism>
<sequence length="123" mass="13681">IRLLTVLPSHDREDPIHCTLARTPVSTAQAYKALSYVWGDSSSTVFIVLDGAEEQITTSLDTALRYIRHPTDPQVFWIDGVCINQADTSERGEQVMLMAEIFQKADVVVAWLGEEQDDSAMAL</sequence>
<dbReference type="Proteomes" id="UP000005206">
    <property type="component" value="Chromosome 5"/>
</dbReference>
<evidence type="ECO:0000313" key="2">
    <source>
        <dbReference type="EMBL" id="EEU45265.1"/>
    </source>
</evidence>
<dbReference type="PANTHER" id="PTHR24148">
    <property type="entry name" value="ANKYRIN REPEAT DOMAIN-CONTAINING PROTEIN 39 HOMOLOG-RELATED"/>
    <property type="match status" value="1"/>
</dbReference>
<dbReference type="OMA" id="WIGQICI"/>
<dbReference type="RefSeq" id="XP_003050978.1">
    <property type="nucleotide sequence ID" value="XM_003050932.1"/>
</dbReference>
<dbReference type="Pfam" id="PF06985">
    <property type="entry name" value="HET"/>
    <property type="match status" value="1"/>
</dbReference>
<proteinExistence type="predicted"/>
<dbReference type="KEGG" id="nhe:NECHADRAFT_19572"/>
<evidence type="ECO:0000259" key="1">
    <source>
        <dbReference type="Pfam" id="PF06985"/>
    </source>
</evidence>
<keyword evidence="3" id="KW-1185">Reference proteome</keyword>
<feature type="non-terminal residue" evidence="2">
    <location>
        <position position="123"/>
    </location>
</feature>
<protein>
    <recommendedName>
        <fullName evidence="1">Heterokaryon incompatibility domain-containing protein</fullName>
    </recommendedName>
</protein>
<dbReference type="OrthoDB" id="5571888at2759"/>
<feature type="non-terminal residue" evidence="2">
    <location>
        <position position="1"/>
    </location>
</feature>
<evidence type="ECO:0000313" key="3">
    <source>
        <dbReference type="Proteomes" id="UP000005206"/>
    </source>
</evidence>
<reference evidence="2 3" key="1">
    <citation type="journal article" date="2009" name="PLoS Genet.">
        <title>The genome of Nectria haematococca: contribution of supernumerary chromosomes to gene expansion.</title>
        <authorList>
            <person name="Coleman J.J."/>
            <person name="Rounsley S.D."/>
            <person name="Rodriguez-Carres M."/>
            <person name="Kuo A."/>
            <person name="Wasmann C.C."/>
            <person name="Grimwood J."/>
            <person name="Schmutz J."/>
            <person name="Taga M."/>
            <person name="White G.J."/>
            <person name="Zhou S."/>
            <person name="Schwartz D.C."/>
            <person name="Freitag M."/>
            <person name="Ma L.J."/>
            <person name="Danchin E.G."/>
            <person name="Henrissat B."/>
            <person name="Coutinho P.M."/>
            <person name="Nelson D.R."/>
            <person name="Straney D."/>
            <person name="Napoli C.A."/>
            <person name="Barker B.M."/>
            <person name="Gribskov M."/>
            <person name="Rep M."/>
            <person name="Kroken S."/>
            <person name="Molnar I."/>
            <person name="Rensing C."/>
            <person name="Kennell J.C."/>
            <person name="Zamora J."/>
            <person name="Farman M.L."/>
            <person name="Selker E.U."/>
            <person name="Salamov A."/>
            <person name="Shapiro H."/>
            <person name="Pangilinan J."/>
            <person name="Lindquist E."/>
            <person name="Lamers C."/>
            <person name="Grigoriev I.V."/>
            <person name="Geiser D.M."/>
            <person name="Covert S.F."/>
            <person name="Temporini E."/>
            <person name="Vanetten H.D."/>
        </authorList>
    </citation>
    <scope>NUCLEOTIDE SEQUENCE [LARGE SCALE GENOMIC DNA]</scope>
    <source>
        <strain evidence="3">ATCC MYA-4622 / CBS 123669 / FGSC 9596 / NRRL 45880 / 77-13-4</strain>
    </source>
</reference>